<evidence type="ECO:0000256" key="1">
    <source>
        <dbReference type="ARBA" id="ARBA00022801"/>
    </source>
</evidence>
<name>A0ABU6NZT9_9BACI</name>
<proteinExistence type="predicted"/>
<keyword evidence="1" id="KW-0378">Hydrolase</keyword>
<keyword evidence="4" id="KW-1185">Reference proteome</keyword>
<sequence>MVKLFIDPGHGGTDPGAVGNSLQEKNLTLQIAAAMQEILIEEYENIEIRLSRSGDETLSLSARTNAANRWDADYFVSIHINSGGGTGFESFIHSSAGRSTATYQDYLHEDILKESNFTNRGQKAANFHVLRETTMPAILTENGFIDTAADANKLKDSSFIEKLARGHVNGIARAFQLKRKQTIPNPSTLYKVQIGAFKERANAESLATEAKAKGLDSIVKQEDNLYKVQIGAFSSRENAEQLAEEAKNKGFNVYIS</sequence>
<gene>
    <name evidence="3" type="ORF">P9271_10540</name>
</gene>
<organism evidence="3 4">
    <name type="scientific">Metabacillus fastidiosus</name>
    <dbReference type="NCBI Taxonomy" id="1458"/>
    <lineage>
        <taxon>Bacteria</taxon>
        <taxon>Bacillati</taxon>
        <taxon>Bacillota</taxon>
        <taxon>Bacilli</taxon>
        <taxon>Bacillales</taxon>
        <taxon>Bacillaceae</taxon>
        <taxon>Metabacillus</taxon>
    </lineage>
</organism>
<dbReference type="Pfam" id="PF05036">
    <property type="entry name" value="SPOR"/>
    <property type="match status" value="1"/>
</dbReference>
<dbReference type="InterPro" id="IPR007730">
    <property type="entry name" value="SPOR-like_dom"/>
</dbReference>
<dbReference type="InterPro" id="IPR002508">
    <property type="entry name" value="MurNAc-LAA_cat"/>
</dbReference>
<dbReference type="CDD" id="cd02696">
    <property type="entry name" value="MurNAc-LAA"/>
    <property type="match status" value="1"/>
</dbReference>
<evidence type="ECO:0000313" key="3">
    <source>
        <dbReference type="EMBL" id="MED4401754.1"/>
    </source>
</evidence>
<evidence type="ECO:0000259" key="2">
    <source>
        <dbReference type="PROSITE" id="PS51724"/>
    </source>
</evidence>
<comment type="caution">
    <text evidence="3">The sequence shown here is derived from an EMBL/GenBank/DDBJ whole genome shotgun (WGS) entry which is preliminary data.</text>
</comment>
<dbReference type="InterPro" id="IPR036680">
    <property type="entry name" value="SPOR-like_sf"/>
</dbReference>
<dbReference type="RefSeq" id="WP_327998267.1">
    <property type="nucleotide sequence ID" value="NZ_JARTFS010000006.1"/>
</dbReference>
<dbReference type="SMART" id="SM00646">
    <property type="entry name" value="Ami_3"/>
    <property type="match status" value="1"/>
</dbReference>
<reference evidence="3 4" key="1">
    <citation type="submission" date="2023-03" db="EMBL/GenBank/DDBJ databases">
        <title>Bacillus Genome Sequencing.</title>
        <authorList>
            <person name="Dunlap C."/>
        </authorList>
    </citation>
    <scope>NUCLEOTIDE SEQUENCE [LARGE SCALE GENOMIC DNA]</scope>
    <source>
        <strain evidence="3 4">NRS-1717</strain>
    </source>
</reference>
<dbReference type="SUPFAM" id="SSF110997">
    <property type="entry name" value="Sporulation related repeat"/>
    <property type="match status" value="1"/>
</dbReference>
<dbReference type="PANTHER" id="PTHR30404">
    <property type="entry name" value="N-ACETYLMURAMOYL-L-ALANINE AMIDASE"/>
    <property type="match status" value="1"/>
</dbReference>
<dbReference type="SUPFAM" id="SSF53187">
    <property type="entry name" value="Zn-dependent exopeptidases"/>
    <property type="match status" value="1"/>
</dbReference>
<dbReference type="PANTHER" id="PTHR30404:SF0">
    <property type="entry name" value="N-ACETYLMURAMOYL-L-ALANINE AMIDASE AMIC"/>
    <property type="match status" value="1"/>
</dbReference>
<evidence type="ECO:0000313" key="4">
    <source>
        <dbReference type="Proteomes" id="UP001342826"/>
    </source>
</evidence>
<dbReference type="Gene3D" id="3.40.630.40">
    <property type="entry name" value="Zn-dependent exopeptidases"/>
    <property type="match status" value="1"/>
</dbReference>
<accession>A0ABU6NZT9</accession>
<dbReference type="Gene3D" id="3.30.70.1070">
    <property type="entry name" value="Sporulation related repeat"/>
    <property type="match status" value="1"/>
</dbReference>
<dbReference type="InterPro" id="IPR050695">
    <property type="entry name" value="N-acetylmuramoyl_amidase_3"/>
</dbReference>
<dbReference type="PROSITE" id="PS51724">
    <property type="entry name" value="SPOR"/>
    <property type="match status" value="1"/>
</dbReference>
<dbReference type="EMBL" id="JARTFS010000006">
    <property type="protein sequence ID" value="MED4401754.1"/>
    <property type="molecule type" value="Genomic_DNA"/>
</dbReference>
<feature type="domain" description="SPOR" evidence="2">
    <location>
        <begin position="184"/>
        <end position="256"/>
    </location>
</feature>
<dbReference type="Pfam" id="PF01520">
    <property type="entry name" value="Amidase_3"/>
    <property type="match status" value="1"/>
</dbReference>
<protein>
    <submittedName>
        <fullName evidence="3">N-acetylmuramoyl-L-alanine amidase</fullName>
    </submittedName>
</protein>
<dbReference type="Proteomes" id="UP001342826">
    <property type="component" value="Unassembled WGS sequence"/>
</dbReference>